<feature type="region of interest" description="Disordered" evidence="1">
    <location>
        <begin position="111"/>
        <end position="144"/>
    </location>
</feature>
<evidence type="ECO:0000256" key="1">
    <source>
        <dbReference type="SAM" id="MobiDB-lite"/>
    </source>
</evidence>
<proteinExistence type="predicted"/>
<dbReference type="EMBL" id="MU002290">
    <property type="protein sequence ID" value="KAF2787689.1"/>
    <property type="molecule type" value="Genomic_DNA"/>
</dbReference>
<name>A0A6A6WUB3_9PLEO</name>
<dbReference type="AlphaFoldDB" id="A0A6A6WUB3"/>
<evidence type="ECO:0000313" key="3">
    <source>
        <dbReference type="Proteomes" id="UP000799757"/>
    </source>
</evidence>
<gene>
    <name evidence="2" type="ORF">K505DRAFT_342735</name>
</gene>
<evidence type="ECO:0000313" key="2">
    <source>
        <dbReference type="EMBL" id="KAF2787689.1"/>
    </source>
</evidence>
<sequence length="144" mass="15114">MAASPYWPISASARGLVPQLAFSIIAPPGARPNSASGSIFLGSNSAGEASVLLLSLAVECRHEGARQSEQRPVAHPVTALVGSVQSNPAVTSRAPLFGHGSAISLFPVGPMAAARRSSSPERRHARARGRDRDKDDSRATPRRR</sequence>
<reference evidence="2" key="1">
    <citation type="journal article" date="2020" name="Stud. Mycol.">
        <title>101 Dothideomycetes genomes: a test case for predicting lifestyles and emergence of pathogens.</title>
        <authorList>
            <person name="Haridas S."/>
            <person name="Albert R."/>
            <person name="Binder M."/>
            <person name="Bloem J."/>
            <person name="Labutti K."/>
            <person name="Salamov A."/>
            <person name="Andreopoulos B."/>
            <person name="Baker S."/>
            <person name="Barry K."/>
            <person name="Bills G."/>
            <person name="Bluhm B."/>
            <person name="Cannon C."/>
            <person name="Castanera R."/>
            <person name="Culley D."/>
            <person name="Daum C."/>
            <person name="Ezra D."/>
            <person name="Gonzalez J."/>
            <person name="Henrissat B."/>
            <person name="Kuo A."/>
            <person name="Liang C."/>
            <person name="Lipzen A."/>
            <person name="Lutzoni F."/>
            <person name="Magnuson J."/>
            <person name="Mondo S."/>
            <person name="Nolan M."/>
            <person name="Ohm R."/>
            <person name="Pangilinan J."/>
            <person name="Park H.-J."/>
            <person name="Ramirez L."/>
            <person name="Alfaro M."/>
            <person name="Sun H."/>
            <person name="Tritt A."/>
            <person name="Yoshinaga Y."/>
            <person name="Zwiers L.-H."/>
            <person name="Turgeon B."/>
            <person name="Goodwin S."/>
            <person name="Spatafora J."/>
            <person name="Crous P."/>
            <person name="Grigoriev I."/>
        </authorList>
    </citation>
    <scope>NUCLEOTIDE SEQUENCE</scope>
    <source>
        <strain evidence="2">CBS 109.77</strain>
    </source>
</reference>
<accession>A0A6A6WUB3</accession>
<dbReference type="Proteomes" id="UP000799757">
    <property type="component" value="Unassembled WGS sequence"/>
</dbReference>
<keyword evidence="3" id="KW-1185">Reference proteome</keyword>
<protein>
    <submittedName>
        <fullName evidence="2">Uncharacterized protein</fullName>
    </submittedName>
</protein>
<organism evidence="2 3">
    <name type="scientific">Melanomma pulvis-pyrius CBS 109.77</name>
    <dbReference type="NCBI Taxonomy" id="1314802"/>
    <lineage>
        <taxon>Eukaryota</taxon>
        <taxon>Fungi</taxon>
        <taxon>Dikarya</taxon>
        <taxon>Ascomycota</taxon>
        <taxon>Pezizomycotina</taxon>
        <taxon>Dothideomycetes</taxon>
        <taxon>Pleosporomycetidae</taxon>
        <taxon>Pleosporales</taxon>
        <taxon>Melanommataceae</taxon>
        <taxon>Melanomma</taxon>
    </lineage>
</organism>
<feature type="compositionally biased region" description="Basic and acidic residues" evidence="1">
    <location>
        <begin position="118"/>
        <end position="144"/>
    </location>
</feature>